<gene>
    <name evidence="3" type="ORF">Vafri_22037</name>
</gene>
<feature type="non-terminal residue" evidence="3">
    <location>
        <position position="1"/>
    </location>
</feature>
<protein>
    <submittedName>
        <fullName evidence="3">Uncharacterized protein</fullName>
    </submittedName>
</protein>
<feature type="region of interest" description="Disordered" evidence="1">
    <location>
        <begin position="465"/>
        <end position="511"/>
    </location>
</feature>
<reference evidence="3" key="1">
    <citation type="journal article" date="2021" name="Proc. Natl. Acad. Sci. U.S.A.">
        <title>Three genomes in the algal genus Volvox reveal the fate of a haploid sex-determining region after a transition to homothallism.</title>
        <authorList>
            <person name="Yamamoto K."/>
            <person name="Hamaji T."/>
            <person name="Kawai-Toyooka H."/>
            <person name="Matsuzaki R."/>
            <person name="Takahashi F."/>
            <person name="Nishimura Y."/>
            <person name="Kawachi M."/>
            <person name="Noguchi H."/>
            <person name="Minakuchi Y."/>
            <person name="Umen J.G."/>
            <person name="Toyoda A."/>
            <person name="Nozaki H."/>
        </authorList>
    </citation>
    <scope>NUCLEOTIDE SEQUENCE</scope>
    <source>
        <strain evidence="3">NIES-3780</strain>
    </source>
</reference>
<evidence type="ECO:0000256" key="2">
    <source>
        <dbReference type="SAM" id="SignalP"/>
    </source>
</evidence>
<accession>A0A8J4FEJ0</accession>
<feature type="compositionally biased region" description="Gly residues" evidence="1">
    <location>
        <begin position="64"/>
        <end position="87"/>
    </location>
</feature>
<dbReference type="EMBL" id="BNCO01000129">
    <property type="protein sequence ID" value="GIL68800.1"/>
    <property type="molecule type" value="Genomic_DNA"/>
</dbReference>
<feature type="region of interest" description="Disordered" evidence="1">
    <location>
        <begin position="64"/>
        <end position="99"/>
    </location>
</feature>
<keyword evidence="4" id="KW-1185">Reference proteome</keyword>
<feature type="chain" id="PRO_5035297358" evidence="2">
    <location>
        <begin position="21"/>
        <end position="511"/>
    </location>
</feature>
<comment type="caution">
    <text evidence="3">The sequence shown here is derived from an EMBL/GenBank/DDBJ whole genome shotgun (WGS) entry which is preliminary data.</text>
</comment>
<feature type="signal peptide" evidence="2">
    <location>
        <begin position="1"/>
        <end position="20"/>
    </location>
</feature>
<evidence type="ECO:0000313" key="4">
    <source>
        <dbReference type="Proteomes" id="UP000747399"/>
    </source>
</evidence>
<evidence type="ECO:0000256" key="1">
    <source>
        <dbReference type="SAM" id="MobiDB-lite"/>
    </source>
</evidence>
<organism evidence="3 4">
    <name type="scientific">Volvox africanus</name>
    <dbReference type="NCBI Taxonomy" id="51714"/>
    <lineage>
        <taxon>Eukaryota</taxon>
        <taxon>Viridiplantae</taxon>
        <taxon>Chlorophyta</taxon>
        <taxon>core chlorophytes</taxon>
        <taxon>Chlorophyceae</taxon>
        <taxon>CS clade</taxon>
        <taxon>Chlamydomonadales</taxon>
        <taxon>Volvocaceae</taxon>
        <taxon>Volvox</taxon>
    </lineage>
</organism>
<feature type="compositionally biased region" description="Gly residues" evidence="1">
    <location>
        <begin position="147"/>
        <end position="156"/>
    </location>
</feature>
<proteinExistence type="predicted"/>
<feature type="region of interest" description="Disordered" evidence="1">
    <location>
        <begin position="139"/>
        <end position="166"/>
    </location>
</feature>
<evidence type="ECO:0000313" key="3">
    <source>
        <dbReference type="EMBL" id="GIL68800.1"/>
    </source>
</evidence>
<dbReference type="Proteomes" id="UP000747399">
    <property type="component" value="Unassembled WGS sequence"/>
</dbReference>
<dbReference type="AlphaFoldDB" id="A0A8J4FEJ0"/>
<keyword evidence="2" id="KW-0732">Signal</keyword>
<name>A0A8J4FEJ0_9CHLO</name>
<sequence>LKPLPPPMLAALINIAGGLATGLATGSGGGTETMAEIMERLAPLVLRDALIAVGAVKVPMKGADGSGGNGGGGGSGSGGSSSSGGSGSDVSNGNDSDELFPADHLEVAATRLLILAVSSGGDGGGAAVTVRAWKDAIGGLPDNDGTGSTGSTGSGPGPDQTPKSMTPCWLMNAAKELAHRALETETAPRLATLACLGACVGALRGKEAPELDRILMKLVKPITTALDRHSLGRNGGGGFGLDGGGADVPYLHVLRLGVRVLKVSSDAARHGKAAESTVRRVLLLAMSLLDVAVQTYKSYSEPASVGVTTDPWVKSSGNILTNSSGGAATAAALATLIVCVRTVASDVLNSDLLRYDKADSPVVQNALIKGLNKATTTICGGCAALLSVPLSGKPANTSESAGDMVGTAAPATILTSAAGDLQLAVATLRAAEEALPIFGMKPQPQVLLRAGAAVSDSPRAKAVPVPANIAFPPPSRPPSGGMIFGGRNHGGSHAALGSNAPTSGNKRRRQS</sequence>